<dbReference type="EC" id="2.3.1.-" evidence="4"/>
<feature type="transmembrane region" description="Helical" evidence="1">
    <location>
        <begin position="47"/>
        <end position="68"/>
    </location>
</feature>
<feature type="transmembrane region" description="Helical" evidence="1">
    <location>
        <begin position="375"/>
        <end position="394"/>
    </location>
</feature>
<evidence type="ECO:0000313" key="4">
    <source>
        <dbReference type="EMBL" id="MDM7891844.1"/>
    </source>
</evidence>
<feature type="domain" description="SGNH" evidence="3">
    <location>
        <begin position="481"/>
        <end position="709"/>
    </location>
</feature>
<keyword evidence="4" id="KW-0808">Transferase</keyword>
<feature type="transmembrane region" description="Helical" evidence="1">
    <location>
        <begin position="161"/>
        <end position="178"/>
    </location>
</feature>
<dbReference type="Pfam" id="PF01757">
    <property type="entry name" value="Acyl_transf_3"/>
    <property type="match status" value="1"/>
</dbReference>
<proteinExistence type="predicted"/>
<feature type="transmembrane region" description="Helical" evidence="1">
    <location>
        <begin position="25"/>
        <end position="41"/>
    </location>
</feature>
<feature type="transmembrane region" description="Helical" evidence="1">
    <location>
        <begin position="219"/>
        <end position="236"/>
    </location>
</feature>
<comment type="caution">
    <text evidence="4">The sequence shown here is derived from an EMBL/GenBank/DDBJ whole genome shotgun (WGS) entry which is preliminary data.</text>
</comment>
<dbReference type="InterPro" id="IPR002656">
    <property type="entry name" value="Acyl_transf_3_dom"/>
</dbReference>
<gene>
    <name evidence="4" type="ORF">QUG93_09115</name>
</gene>
<keyword evidence="1" id="KW-0812">Transmembrane</keyword>
<protein>
    <submittedName>
        <fullName evidence="4">Acyltransferase family protein</fullName>
        <ecNumber evidence="4">2.3.1.-</ecNumber>
    </submittedName>
</protein>
<dbReference type="InterPro" id="IPR043968">
    <property type="entry name" value="SGNH"/>
</dbReference>
<evidence type="ECO:0000313" key="5">
    <source>
        <dbReference type="Proteomes" id="UP001236404"/>
    </source>
</evidence>
<dbReference type="EMBL" id="JAUCMN010000005">
    <property type="protein sequence ID" value="MDM7891844.1"/>
    <property type="molecule type" value="Genomic_DNA"/>
</dbReference>
<feature type="transmembrane region" description="Helical" evidence="1">
    <location>
        <begin position="185"/>
        <end position="207"/>
    </location>
</feature>
<evidence type="ECO:0000256" key="1">
    <source>
        <dbReference type="SAM" id="Phobius"/>
    </source>
</evidence>
<dbReference type="PANTHER" id="PTHR23028">
    <property type="entry name" value="ACETYLTRANSFERASE"/>
    <property type="match status" value="1"/>
</dbReference>
<keyword evidence="5" id="KW-1185">Reference proteome</keyword>
<evidence type="ECO:0000259" key="3">
    <source>
        <dbReference type="Pfam" id="PF19040"/>
    </source>
</evidence>
<dbReference type="InterPro" id="IPR050879">
    <property type="entry name" value="Acyltransferase_3"/>
</dbReference>
<feature type="transmembrane region" description="Helical" evidence="1">
    <location>
        <begin position="243"/>
        <end position="262"/>
    </location>
</feature>
<evidence type="ECO:0000259" key="2">
    <source>
        <dbReference type="Pfam" id="PF01757"/>
    </source>
</evidence>
<dbReference type="RefSeq" id="WP_289473590.1">
    <property type="nucleotide sequence ID" value="NZ_JAUCMN010000005.1"/>
</dbReference>
<dbReference type="Pfam" id="PF19040">
    <property type="entry name" value="SGNH"/>
    <property type="match status" value="1"/>
</dbReference>
<organism evidence="4 5">
    <name type="scientific">Curtobacterium caseinilyticum</name>
    <dbReference type="NCBI Taxonomy" id="3055137"/>
    <lineage>
        <taxon>Bacteria</taxon>
        <taxon>Bacillati</taxon>
        <taxon>Actinomycetota</taxon>
        <taxon>Actinomycetes</taxon>
        <taxon>Micrococcales</taxon>
        <taxon>Microbacteriaceae</taxon>
        <taxon>Curtobacterium</taxon>
    </lineage>
</organism>
<dbReference type="GO" id="GO:0016746">
    <property type="term" value="F:acyltransferase activity"/>
    <property type="evidence" value="ECO:0007669"/>
    <property type="project" value="UniProtKB-KW"/>
</dbReference>
<feature type="domain" description="Acyltransferase 3" evidence="2">
    <location>
        <begin position="23"/>
        <end position="345"/>
    </location>
</feature>
<dbReference type="PANTHER" id="PTHR23028:SF53">
    <property type="entry name" value="ACYL_TRANSF_3 DOMAIN-CONTAINING PROTEIN"/>
    <property type="match status" value="1"/>
</dbReference>
<dbReference type="SUPFAM" id="SSF52266">
    <property type="entry name" value="SGNH hydrolase"/>
    <property type="match status" value="1"/>
</dbReference>
<dbReference type="Proteomes" id="UP001236404">
    <property type="component" value="Unassembled WGS sequence"/>
</dbReference>
<sequence>MQNARGVRVDPGPAQYGQHFRPDIQGLRGIAVLLVVSYHAFGVPQGGFVGVDTFFVISGFLITGILAREVERDGRLSIARFYVRRARRILPAALVVIAVTLAAAFIVWFPARSWSVAADALASSTFVENWHLIGVDTVYLNATEPSSPLQHFWSLAVEEQFYALWPLMMVLGAAPLARRLLGRRAVLVLAVSLTALSMVIAAVETLVSPGTVYFDSVSRAWELGVGALVALAAPVTRRWDPRVVRTVFTVGLVVIVGSAFGTPPDTAFPWPLAILPVSGAAAVMAAGGRAGRVTVLLSNRPLRWLGGISYSLYLWHVPALVIVGSLVRASWGGALAVVVSVVAAMLSERCIERPFRHPSPGREGRRGSGPRLRRATDVSIGVVMVTMLVLLGGGQLRGPEVFRSGSALASALGRQPSAPLPGPVDVLSPADLQAALDTSTIELPTLVRTDELMALARSESLAPALLAGGCRNGLRDADIERPRTCSWGAAESENTAVVVGDSIALSWTPAIRAALGRGWRVEAMGFASCPVGRFESGPATGQPRFAQQCHKAQERMLEYVRTIHPQLVLTSSADGYLGTLRADDGATRDETWERSVHDTLEVLAGAAERTVLLQGTPTVTSPSACATRLTGFRDCGDPASDVHVRKDGVERRAVAALAGAGAAVSYVPTDQWLRNRDGLFPPVIDGTLVRPDGSHLTGTMSARLGEVLAEALRT</sequence>
<keyword evidence="1" id="KW-0472">Membrane</keyword>
<accession>A0ABT7TR58</accession>
<reference evidence="4 5" key="1">
    <citation type="submission" date="2023-06" db="EMBL/GenBank/DDBJ databases">
        <authorList>
            <person name="Feng G."/>
            <person name="Li J."/>
            <person name="Zhu H."/>
        </authorList>
    </citation>
    <scope>NUCLEOTIDE SEQUENCE [LARGE SCALE GENOMIC DNA]</scope>
    <source>
        <strain evidence="4 5">RHCKG28</strain>
    </source>
</reference>
<feature type="transmembrane region" description="Helical" evidence="1">
    <location>
        <begin position="329"/>
        <end position="346"/>
    </location>
</feature>
<feature type="transmembrane region" description="Helical" evidence="1">
    <location>
        <begin position="268"/>
        <end position="290"/>
    </location>
</feature>
<name>A0ABT7TR58_9MICO</name>
<keyword evidence="4" id="KW-0012">Acyltransferase</keyword>
<feature type="transmembrane region" description="Helical" evidence="1">
    <location>
        <begin position="89"/>
        <end position="111"/>
    </location>
</feature>
<keyword evidence="1" id="KW-1133">Transmembrane helix</keyword>
<feature type="transmembrane region" description="Helical" evidence="1">
    <location>
        <begin position="302"/>
        <end position="323"/>
    </location>
</feature>